<evidence type="ECO:0000259" key="6">
    <source>
        <dbReference type="PROSITE" id="PS50178"/>
    </source>
</evidence>
<dbReference type="GO" id="GO:0008270">
    <property type="term" value="F:zinc ion binding"/>
    <property type="evidence" value="ECO:0007669"/>
    <property type="project" value="UniProtKB-KW"/>
</dbReference>
<evidence type="ECO:0000256" key="5">
    <source>
        <dbReference type="SAM" id="MobiDB-lite"/>
    </source>
</evidence>
<feature type="region of interest" description="Disordered" evidence="5">
    <location>
        <begin position="165"/>
        <end position="186"/>
    </location>
</feature>
<dbReference type="InterPro" id="IPR011011">
    <property type="entry name" value="Znf_FYVE_PHD"/>
</dbReference>
<feature type="region of interest" description="Disordered" evidence="5">
    <location>
        <begin position="100"/>
        <end position="145"/>
    </location>
</feature>
<evidence type="ECO:0000313" key="7">
    <source>
        <dbReference type="EMBL" id="TPP56683.1"/>
    </source>
</evidence>
<keyword evidence="2 4" id="KW-0863">Zinc-finger</keyword>
<dbReference type="AlphaFoldDB" id="A0A504Y6X2"/>
<evidence type="ECO:0000256" key="3">
    <source>
        <dbReference type="ARBA" id="ARBA00022833"/>
    </source>
</evidence>
<feature type="compositionally biased region" description="Polar residues" evidence="5">
    <location>
        <begin position="109"/>
        <end position="119"/>
    </location>
</feature>
<evidence type="ECO:0000256" key="1">
    <source>
        <dbReference type="ARBA" id="ARBA00022723"/>
    </source>
</evidence>
<feature type="compositionally biased region" description="Polar residues" evidence="5">
    <location>
        <begin position="947"/>
        <end position="964"/>
    </location>
</feature>
<gene>
    <name evidence="7" type="ORF">FGIG_09431</name>
</gene>
<feature type="compositionally biased region" description="Polar residues" evidence="5">
    <location>
        <begin position="41"/>
        <end position="55"/>
    </location>
</feature>
<dbReference type="InterPro" id="IPR022557">
    <property type="entry name" value="SARA-like_C"/>
</dbReference>
<dbReference type="Proteomes" id="UP000316759">
    <property type="component" value="Unassembled WGS sequence"/>
</dbReference>
<dbReference type="STRING" id="46835.A0A504Y6X2"/>
<keyword evidence="1" id="KW-0479">Metal-binding</keyword>
<dbReference type="InterPro" id="IPR000306">
    <property type="entry name" value="Znf_FYVE"/>
</dbReference>
<dbReference type="InterPro" id="IPR017455">
    <property type="entry name" value="Znf_FYVE-rel"/>
</dbReference>
<feature type="compositionally biased region" description="Low complexity" evidence="5">
    <location>
        <begin position="384"/>
        <end position="399"/>
    </location>
</feature>
<evidence type="ECO:0000256" key="2">
    <source>
        <dbReference type="ARBA" id="ARBA00022771"/>
    </source>
</evidence>
<sequence length="978" mass="108268">MSSQEGRQFSCLGEPCVTSSNEPEPPKPGIPVKNEEIVNRNKLTPVSQIDPSIKNSLPIESDDPTGNNETLEHSMEQEFLSKPPVNLSFVCDATRKRLLEADEEEKTTENQSTSNSLRNLSEHQNDVLRRPPERPTSLSLPRATAVRPVKRPSFLPIPLQFSSQSNNCSHTVENDDAATSSPSESKAAYTRTIVSGRRVLQSSQTLLGSSLRIPFESQCKADSRQELGTVWEPLSPKDVGTCAPPWAPDHLASSSCMLCSARFSLIRAKQHCRACGRIVCAMCCTRWVLLPYLAYPLPGLEQSANDVSMVGEDTVNTASENSSTPSSATTSPSLFQRSYSSPERYSRVCELCYGILAKYPTPVAATKPQTSSLIQPPSPKRQRSIPPSSSSSIRPSMTSSKHCDLLIDVSKVDLKQSTQCRSEDLLHPLHPVYGNAEEKPNGTEEEQWPPLVISLHTKLSLHKNPPKDVLLARLSSNESLSRDCHHRNAQNSFSDVSTEGWPRFPVAVQDANHVAPVFPSVATCQSPSGITLALTRNVHLYVHATELRCCLRRPAWCFASFGLQSFGQQEVVLIVQRRPTEELPPLCVYRFYQRLYLAVSQQQQQKPTESIAPEMIALIPSHQSRRNLFRAYDTFIPQSAAGTQNGDCAQNDLTKFADNPTGLLYGCLFFHPTHQCLHGLHLPVAPFLVGHFFHQTEAYWAKYLPLRLLLRLGKSMRHYPTPLLCDLDRDPVFHFNNGTGVLPWLSTLTDPIPVVLENTNHLETIGPALLLRLTGLRIRLVSCPRSDTQVPGARLELLSDSFSFKLFAPIPPAHPRPLSPDSTHVWQSLRSHINDLRRHNHTQLAVRIQMKPPDQVGYQVASVHSELDVLIPDGPRCTTTTEDTHSPKGTFSFSPSPDPCDCSSDLECCLTPVIQSWLSRMQFDTGHLDSPSSSSISSLSPAVRTPTGPNSVGSVSEATSTPDRSPQLVIELDFYLLD</sequence>
<proteinExistence type="predicted"/>
<dbReference type="Pfam" id="PF11979">
    <property type="entry name" value="SARA_C"/>
    <property type="match status" value="1"/>
</dbReference>
<evidence type="ECO:0000256" key="4">
    <source>
        <dbReference type="PROSITE-ProRule" id="PRU00091"/>
    </source>
</evidence>
<feature type="domain" description="FYVE-type" evidence="6">
    <location>
        <begin position="250"/>
        <end position="357"/>
    </location>
</feature>
<dbReference type="PROSITE" id="PS50178">
    <property type="entry name" value="ZF_FYVE"/>
    <property type="match status" value="1"/>
</dbReference>
<keyword evidence="8" id="KW-1185">Reference proteome</keyword>
<feature type="region of interest" description="Disordered" evidence="5">
    <location>
        <begin position="929"/>
        <end position="964"/>
    </location>
</feature>
<dbReference type="OrthoDB" id="5872154at2759"/>
<feature type="region of interest" description="Disordered" evidence="5">
    <location>
        <begin position="315"/>
        <end position="337"/>
    </location>
</feature>
<dbReference type="Pfam" id="PF01363">
    <property type="entry name" value="FYVE"/>
    <property type="match status" value="1"/>
</dbReference>
<dbReference type="SUPFAM" id="SSF57903">
    <property type="entry name" value="FYVE/PHD zinc finger"/>
    <property type="match status" value="1"/>
</dbReference>
<name>A0A504Y6X2_FASGI</name>
<feature type="compositionally biased region" description="Basic and acidic residues" evidence="5">
    <location>
        <begin position="120"/>
        <end position="133"/>
    </location>
</feature>
<dbReference type="Gene3D" id="3.30.40.10">
    <property type="entry name" value="Zinc/RING finger domain, C3HC4 (zinc finger)"/>
    <property type="match status" value="1"/>
</dbReference>
<feature type="compositionally biased region" description="Low complexity" evidence="5">
    <location>
        <begin position="930"/>
        <end position="941"/>
    </location>
</feature>
<dbReference type="InterPro" id="IPR013083">
    <property type="entry name" value="Znf_RING/FYVE/PHD"/>
</dbReference>
<dbReference type="SMART" id="SM00064">
    <property type="entry name" value="FYVE"/>
    <property type="match status" value="1"/>
</dbReference>
<evidence type="ECO:0000313" key="8">
    <source>
        <dbReference type="Proteomes" id="UP000316759"/>
    </source>
</evidence>
<accession>A0A504Y6X2</accession>
<comment type="caution">
    <text evidence="7">The sequence shown here is derived from an EMBL/GenBank/DDBJ whole genome shotgun (WGS) entry which is preliminary data.</text>
</comment>
<dbReference type="PANTHER" id="PTHR46319">
    <property type="entry name" value="ZINC FINGER FYVE DOMAIN-CONTAINING PROTEIN"/>
    <property type="match status" value="1"/>
</dbReference>
<dbReference type="GO" id="GO:0031901">
    <property type="term" value="C:early endosome membrane"/>
    <property type="evidence" value="ECO:0007669"/>
    <property type="project" value="TreeGrafter"/>
</dbReference>
<dbReference type="GO" id="GO:0016197">
    <property type="term" value="P:endosomal transport"/>
    <property type="evidence" value="ECO:0007669"/>
    <property type="project" value="TreeGrafter"/>
</dbReference>
<dbReference type="SMART" id="SM01421">
    <property type="entry name" value="DUF3480"/>
    <property type="match status" value="1"/>
</dbReference>
<protein>
    <recommendedName>
        <fullName evidence="6">FYVE-type domain-containing protein</fullName>
    </recommendedName>
</protein>
<feature type="compositionally biased region" description="Polar residues" evidence="5">
    <location>
        <begin position="165"/>
        <end position="184"/>
    </location>
</feature>
<dbReference type="PANTHER" id="PTHR46319:SF3">
    <property type="entry name" value="ZINC FINGER FYVE DOMAIN-CONTAINING PROTEIN"/>
    <property type="match status" value="1"/>
</dbReference>
<feature type="compositionally biased region" description="Low complexity" evidence="5">
    <location>
        <begin position="316"/>
        <end position="333"/>
    </location>
</feature>
<keyword evidence="3" id="KW-0862">Zinc</keyword>
<reference evidence="7 8" key="1">
    <citation type="submission" date="2019-04" db="EMBL/GenBank/DDBJ databases">
        <title>Annotation for the trematode Fasciola gigantica.</title>
        <authorList>
            <person name="Choi Y.-J."/>
        </authorList>
    </citation>
    <scope>NUCLEOTIDE SEQUENCE [LARGE SCALE GENOMIC DNA]</scope>
    <source>
        <strain evidence="7">Uganda_cow_1</strain>
    </source>
</reference>
<feature type="region of interest" description="Disordered" evidence="5">
    <location>
        <begin position="367"/>
        <end position="399"/>
    </location>
</feature>
<feature type="region of interest" description="Disordered" evidence="5">
    <location>
        <begin position="1"/>
        <end position="79"/>
    </location>
</feature>
<dbReference type="EMBL" id="SUNJ01014193">
    <property type="protein sequence ID" value="TPP56683.1"/>
    <property type="molecule type" value="Genomic_DNA"/>
</dbReference>
<organism evidence="7 8">
    <name type="scientific">Fasciola gigantica</name>
    <name type="common">Giant liver fluke</name>
    <dbReference type="NCBI Taxonomy" id="46835"/>
    <lineage>
        <taxon>Eukaryota</taxon>
        <taxon>Metazoa</taxon>
        <taxon>Spiralia</taxon>
        <taxon>Lophotrochozoa</taxon>
        <taxon>Platyhelminthes</taxon>
        <taxon>Trematoda</taxon>
        <taxon>Digenea</taxon>
        <taxon>Plagiorchiida</taxon>
        <taxon>Echinostomata</taxon>
        <taxon>Echinostomatoidea</taxon>
        <taxon>Fasciolidae</taxon>
        <taxon>Fasciola</taxon>
    </lineage>
</organism>